<dbReference type="AlphaFoldDB" id="A0A2W1N672"/>
<evidence type="ECO:0000256" key="7">
    <source>
        <dbReference type="RuleBase" id="RU003355"/>
    </source>
</evidence>
<dbReference type="PROSITE" id="PS00137">
    <property type="entry name" value="SUBTILASE_HIS"/>
    <property type="match status" value="1"/>
</dbReference>
<dbReference type="InterPro" id="IPR023827">
    <property type="entry name" value="Peptidase_S8_Asp-AS"/>
</dbReference>
<dbReference type="InterPro" id="IPR054399">
    <property type="entry name" value="Fervidolysin-like_N_prodom"/>
</dbReference>
<feature type="domain" description="SLH" evidence="10">
    <location>
        <begin position="934"/>
        <end position="993"/>
    </location>
</feature>
<protein>
    <recommendedName>
        <fullName evidence="10">SLH domain-containing protein</fullName>
    </recommendedName>
</protein>
<dbReference type="PANTHER" id="PTHR43806:SF11">
    <property type="entry name" value="CEREVISIN-RELATED"/>
    <property type="match status" value="1"/>
</dbReference>
<dbReference type="GO" id="GO:0004252">
    <property type="term" value="F:serine-type endopeptidase activity"/>
    <property type="evidence" value="ECO:0007669"/>
    <property type="project" value="UniProtKB-UniRule"/>
</dbReference>
<proteinExistence type="inferred from homology"/>
<organism evidence="11 12">
    <name type="scientific">Paenibacillus xerothermodurans</name>
    <dbReference type="NCBI Taxonomy" id="1977292"/>
    <lineage>
        <taxon>Bacteria</taxon>
        <taxon>Bacillati</taxon>
        <taxon>Bacillota</taxon>
        <taxon>Bacilli</taxon>
        <taxon>Bacillales</taxon>
        <taxon>Paenibacillaceae</taxon>
        <taxon>Paenibacillus</taxon>
    </lineage>
</organism>
<feature type="domain" description="SLH" evidence="10">
    <location>
        <begin position="870"/>
        <end position="933"/>
    </location>
</feature>
<evidence type="ECO:0000256" key="8">
    <source>
        <dbReference type="SAM" id="MobiDB-lite"/>
    </source>
</evidence>
<evidence type="ECO:0000313" key="11">
    <source>
        <dbReference type="EMBL" id="PZE20149.1"/>
    </source>
</evidence>
<dbReference type="Pfam" id="PF00395">
    <property type="entry name" value="SLH"/>
    <property type="match status" value="3"/>
</dbReference>
<evidence type="ECO:0000256" key="5">
    <source>
        <dbReference type="PIRSR" id="PIRSR615500-1"/>
    </source>
</evidence>
<gene>
    <name evidence="11" type="ORF">CBW46_014750</name>
</gene>
<dbReference type="InterPro" id="IPR022398">
    <property type="entry name" value="Peptidase_S8_His-AS"/>
</dbReference>
<feature type="active site" description="Charge relay system" evidence="5 6">
    <location>
        <position position="412"/>
    </location>
</feature>
<dbReference type="GO" id="GO:0006508">
    <property type="term" value="P:proteolysis"/>
    <property type="evidence" value="ECO:0007669"/>
    <property type="project" value="UniProtKB-KW"/>
</dbReference>
<comment type="caution">
    <text evidence="11">The sequence shown here is derived from an EMBL/GenBank/DDBJ whole genome shotgun (WGS) entry which is preliminary data.</text>
</comment>
<feature type="active site" description="Charge relay system" evidence="5 6">
    <location>
        <position position="209"/>
    </location>
</feature>
<evidence type="ECO:0000256" key="6">
    <source>
        <dbReference type="PROSITE-ProRule" id="PRU01240"/>
    </source>
</evidence>
<dbReference type="RefSeq" id="WP_089200762.1">
    <property type="nucleotide sequence ID" value="NZ_NHRJ02000009.1"/>
</dbReference>
<dbReference type="InterPro" id="IPR050131">
    <property type="entry name" value="Peptidase_S8_subtilisin-like"/>
</dbReference>
<evidence type="ECO:0000259" key="10">
    <source>
        <dbReference type="PROSITE" id="PS51272"/>
    </source>
</evidence>
<dbReference type="PROSITE" id="PS51892">
    <property type="entry name" value="SUBTILASE"/>
    <property type="match status" value="1"/>
</dbReference>
<dbReference type="Proteomes" id="UP000214746">
    <property type="component" value="Unassembled WGS sequence"/>
</dbReference>
<name>A0A2W1N672_PAEXE</name>
<dbReference type="InterPro" id="IPR023828">
    <property type="entry name" value="Peptidase_S8_Ser-AS"/>
</dbReference>
<dbReference type="InterPro" id="IPR059177">
    <property type="entry name" value="GH29D-like_dom"/>
</dbReference>
<feature type="domain" description="SLH" evidence="10">
    <location>
        <begin position="999"/>
        <end position="1057"/>
    </location>
</feature>
<evidence type="ECO:0000256" key="3">
    <source>
        <dbReference type="ARBA" id="ARBA00022801"/>
    </source>
</evidence>
<keyword evidence="9" id="KW-0732">Signal</keyword>
<dbReference type="SUPFAM" id="SSF52743">
    <property type="entry name" value="Subtilisin-like"/>
    <property type="match status" value="1"/>
</dbReference>
<keyword evidence="3 6" id="KW-0378">Hydrolase</keyword>
<dbReference type="Pfam" id="PF22148">
    <property type="entry name" value="Fervidolysin_NPro-like"/>
    <property type="match status" value="1"/>
</dbReference>
<evidence type="ECO:0000256" key="1">
    <source>
        <dbReference type="ARBA" id="ARBA00011073"/>
    </source>
</evidence>
<evidence type="ECO:0000256" key="4">
    <source>
        <dbReference type="ARBA" id="ARBA00022825"/>
    </source>
</evidence>
<dbReference type="InterPro" id="IPR001119">
    <property type="entry name" value="SLH_dom"/>
</dbReference>
<feature type="chain" id="PRO_5039532721" description="SLH domain-containing protein" evidence="9">
    <location>
        <begin position="24"/>
        <end position="1057"/>
    </location>
</feature>
<keyword evidence="12" id="KW-1185">Reference proteome</keyword>
<accession>A0A2W1N672</accession>
<dbReference type="InterPro" id="IPR036852">
    <property type="entry name" value="Peptidase_S8/S53_dom_sf"/>
</dbReference>
<dbReference type="Pfam" id="PF13290">
    <property type="entry name" value="CHB_HEX_C_1"/>
    <property type="match status" value="1"/>
</dbReference>
<keyword evidence="4 6" id="KW-0720">Serine protease</keyword>
<dbReference type="InterPro" id="IPR000209">
    <property type="entry name" value="Peptidase_S8/S53_dom"/>
</dbReference>
<evidence type="ECO:0000256" key="2">
    <source>
        <dbReference type="ARBA" id="ARBA00022670"/>
    </source>
</evidence>
<feature type="active site" description="Charge relay system" evidence="5 6">
    <location>
        <position position="172"/>
    </location>
</feature>
<dbReference type="Gene3D" id="3.40.50.200">
    <property type="entry name" value="Peptidase S8/S53 domain"/>
    <property type="match status" value="1"/>
</dbReference>
<keyword evidence="2 6" id="KW-0645">Protease</keyword>
<dbReference type="OrthoDB" id="9798386at2"/>
<dbReference type="Pfam" id="PF00082">
    <property type="entry name" value="Peptidase_S8"/>
    <property type="match status" value="1"/>
</dbReference>
<evidence type="ECO:0000313" key="12">
    <source>
        <dbReference type="Proteomes" id="UP000214746"/>
    </source>
</evidence>
<dbReference type="PRINTS" id="PR00723">
    <property type="entry name" value="SUBTILISIN"/>
</dbReference>
<dbReference type="EMBL" id="NHRJ02000009">
    <property type="protein sequence ID" value="PZE20149.1"/>
    <property type="molecule type" value="Genomic_DNA"/>
</dbReference>
<dbReference type="PROSITE" id="PS51272">
    <property type="entry name" value="SLH"/>
    <property type="match status" value="3"/>
</dbReference>
<evidence type="ECO:0000256" key="9">
    <source>
        <dbReference type="SAM" id="SignalP"/>
    </source>
</evidence>
<comment type="similarity">
    <text evidence="1 6 7">Belongs to the peptidase S8 family.</text>
</comment>
<feature type="region of interest" description="Disordered" evidence="8">
    <location>
        <begin position="663"/>
        <end position="689"/>
    </location>
</feature>
<feature type="signal peptide" evidence="9">
    <location>
        <begin position="1"/>
        <end position="23"/>
    </location>
</feature>
<dbReference type="InterPro" id="IPR015500">
    <property type="entry name" value="Peptidase_S8_subtilisin-rel"/>
</dbReference>
<dbReference type="PROSITE" id="PS00138">
    <property type="entry name" value="SUBTILASE_SER"/>
    <property type="match status" value="1"/>
</dbReference>
<reference evidence="11" key="1">
    <citation type="submission" date="2018-06" db="EMBL/GenBank/DDBJ databases">
        <title>Paenibacillus xerothermodurans sp. nov. an extremely dry heat resistant spore forming bacterium isolated from the soil of Cape Canaveral, Florida.</title>
        <authorList>
            <person name="Seuylemezian A."/>
            <person name="Kaur N."/>
            <person name="Patil P."/>
            <person name="Patil P."/>
            <person name="Mayilraj S."/>
            <person name="Vaishampayan P."/>
        </authorList>
    </citation>
    <scope>NUCLEOTIDE SEQUENCE [LARGE SCALE GENOMIC DNA]</scope>
    <source>
        <strain evidence="11">ATCC 27380</strain>
    </source>
</reference>
<dbReference type="PROSITE" id="PS00136">
    <property type="entry name" value="SUBTILASE_ASP"/>
    <property type="match status" value="1"/>
</dbReference>
<feature type="compositionally biased region" description="Gly residues" evidence="8">
    <location>
        <begin position="665"/>
        <end position="676"/>
    </location>
</feature>
<sequence length="1057" mass="111621">MKQGIIRLGMSVSLILSSMTAYITEPLPARAQTAPSAEVASAYIVPGKVMVKLKEDADGPTARKIRGYSAQSVENQSPQHKVVEVPTASDIPTAVKQLENNPDVEYAEPVFVNKMTATPSQSIVDNTMQAAAASLTNDPEAPNQWSLSVTDVTYAWEKVPAGNGEVIIAVLDTGVDGSHPDLRGKLVDGYDFIHNRPISPNANSDDNMHGTFVAGIAAAHTNNAVGIAGVAGSAKIMPLKVLDSEGSGNTDTIGQAIRWAVDHGAKVINLSLGRPREAVLENGHRYDLYSQYERDSIQYAVSKGAVVIASSGNESNHWAAPQPQNLDTPEEERANPDLAEPYYSAVGYPAALPNTIAVGAIGAQVNGELNIADFSNIGPELDVVAPGALVRSTIPATQSNRAKYYDNNSGTSFSAPFVSGMAALLLTASPGLTPSEVEAALENSASAAGLIRPESNNTLSDRHYFGRGLVNAKRAFGLNQLKLVHTSGNLTAKDTLGFALESRDYAGAPAANYDKAAIVVAAYDAAASDYVEVNRTVVESTYFSSFQVPMNDAGAYRIYAEVNDPQGALQSGSIEARIMPDNVMANKTSGSYKGTISVELSSPTSEADIFYTLDGSDPTAAEDAALYQGPIQLSQSTTLRAVAVKRDVASGVSSYEYTITKSGGSKRGGGGGGGGTFFMPPATTPPGQSNTATVVVKADDAQLKSALESAGTTSATIDATAGVDANQLRVQFGAAIVELAEEKNKSLIVNTGRHVFELPPGAVAAEAGTDVVTLSVSALASDPSLNHNPAEARDVSKPYDFSLSSGDSKITQFDKPLAIRWQLPEGVSPAKLGVYGYNQSGLNWSYLGGTTNGSTISFMTDHFSKFAVFEYNKTFDDMAEHWARAEVEQLAAKHIVTGVTDTTFGPEQQLTRAEFAALLVRMLGTTTMASTDVFTDVNPTDWYHDVVYQAYHAGVIEGVAAGTFAPNQPITREQMAVMIMRAYSTATGKPMGDIVVTQEVKFIDEGQIGGWARSSVRLVNGLGLMDGFPDGSFKPVDTATRAQAAAVIQRLMDAIQQ</sequence>
<dbReference type="PANTHER" id="PTHR43806">
    <property type="entry name" value="PEPTIDASE S8"/>
    <property type="match status" value="1"/>
</dbReference>